<reference evidence="2 3" key="1">
    <citation type="journal article" date="2016" name="Nat. Commun.">
        <title>Thousands of microbial genomes shed light on interconnected biogeochemical processes in an aquifer system.</title>
        <authorList>
            <person name="Anantharaman K."/>
            <person name="Brown C.T."/>
            <person name="Hug L.A."/>
            <person name="Sharon I."/>
            <person name="Castelle C.J."/>
            <person name="Probst A.J."/>
            <person name="Thomas B.C."/>
            <person name="Singh A."/>
            <person name="Wilkins M.J."/>
            <person name="Karaoz U."/>
            <person name="Brodie E.L."/>
            <person name="Williams K.H."/>
            <person name="Hubbard S.S."/>
            <person name="Banfield J.F."/>
        </authorList>
    </citation>
    <scope>NUCLEOTIDE SEQUENCE [LARGE SCALE GENOMIC DNA]</scope>
</reference>
<dbReference type="EMBL" id="MGEF01000030">
    <property type="protein sequence ID" value="OGL78492.1"/>
    <property type="molecule type" value="Genomic_DNA"/>
</dbReference>
<dbReference type="InterPro" id="IPR001279">
    <property type="entry name" value="Metallo-B-lactamas"/>
</dbReference>
<organism evidence="2 3">
    <name type="scientific">Candidatus Uhrbacteria bacterium RIFCSPHIGHO2_12_FULL_54_23</name>
    <dbReference type="NCBI Taxonomy" id="1802397"/>
    <lineage>
        <taxon>Bacteria</taxon>
        <taxon>Candidatus Uhriibacteriota</taxon>
    </lineage>
</organism>
<dbReference type="AlphaFoldDB" id="A0A1F7UJP8"/>
<gene>
    <name evidence="2" type="ORF">A3J43_03890</name>
</gene>
<dbReference type="PANTHER" id="PTHR46018">
    <property type="entry name" value="ZINC PHOSPHODIESTERASE ELAC PROTEIN 1"/>
    <property type="match status" value="1"/>
</dbReference>
<accession>A0A1F7UJP8</accession>
<evidence type="ECO:0000313" key="2">
    <source>
        <dbReference type="EMBL" id="OGL78492.1"/>
    </source>
</evidence>
<evidence type="ECO:0000259" key="1">
    <source>
        <dbReference type="SMART" id="SM00849"/>
    </source>
</evidence>
<sequence length="254" mass="28905">MWFTILGSGTHFPDPQKRSAGYLLRDGKNLIQLDFGYGTLLRLVGMKVRYQDIRHIFLTHMHEDHYLDLLPFLNTLVIQVAQWGLAPCTLYLYGPKGFRKKLQNIRAAIGVKTTEPFVRIVFRELTRARVIMGKVTVRSHPVHHVATINALCYRIDKGRQSIAYTGDLDYDESIIPFLKGVHTLVIECGFPNHMKQAGHLTPREAGMIAHQAGVKRVVLTHRFPPCEKVNIVNQCRKEFGGRILLARDLLALTV</sequence>
<proteinExistence type="predicted"/>
<protein>
    <recommendedName>
        <fullName evidence="1">Metallo-beta-lactamase domain-containing protein</fullName>
    </recommendedName>
</protein>
<feature type="domain" description="Metallo-beta-lactamase" evidence="1">
    <location>
        <begin position="18"/>
        <end position="221"/>
    </location>
</feature>
<name>A0A1F7UJP8_9BACT</name>
<dbReference type="Pfam" id="PF12706">
    <property type="entry name" value="Lactamase_B_2"/>
    <property type="match status" value="1"/>
</dbReference>
<evidence type="ECO:0000313" key="3">
    <source>
        <dbReference type="Proteomes" id="UP000176604"/>
    </source>
</evidence>
<dbReference type="STRING" id="1802397.A3J43_03890"/>
<dbReference type="Gene3D" id="3.60.15.10">
    <property type="entry name" value="Ribonuclease Z/Hydroxyacylglutathione hydrolase-like"/>
    <property type="match status" value="1"/>
</dbReference>
<dbReference type="Proteomes" id="UP000176604">
    <property type="component" value="Unassembled WGS sequence"/>
</dbReference>
<dbReference type="InterPro" id="IPR036866">
    <property type="entry name" value="RibonucZ/Hydroxyglut_hydro"/>
</dbReference>
<dbReference type="PANTHER" id="PTHR46018:SF2">
    <property type="entry name" value="ZINC PHOSPHODIESTERASE ELAC PROTEIN 1"/>
    <property type="match status" value="1"/>
</dbReference>
<dbReference type="SUPFAM" id="SSF56281">
    <property type="entry name" value="Metallo-hydrolase/oxidoreductase"/>
    <property type="match status" value="1"/>
</dbReference>
<dbReference type="SMART" id="SM00849">
    <property type="entry name" value="Lactamase_B"/>
    <property type="match status" value="1"/>
</dbReference>
<dbReference type="GO" id="GO:0042781">
    <property type="term" value="F:3'-tRNA processing endoribonuclease activity"/>
    <property type="evidence" value="ECO:0007669"/>
    <property type="project" value="TreeGrafter"/>
</dbReference>
<comment type="caution">
    <text evidence="2">The sequence shown here is derived from an EMBL/GenBank/DDBJ whole genome shotgun (WGS) entry which is preliminary data.</text>
</comment>